<feature type="transmembrane region" description="Helical" evidence="9">
    <location>
        <begin position="231"/>
        <end position="249"/>
    </location>
</feature>
<feature type="transmembrane region" description="Helical" evidence="9">
    <location>
        <begin position="323"/>
        <end position="346"/>
    </location>
</feature>
<evidence type="ECO:0000256" key="8">
    <source>
        <dbReference type="ARBA" id="ARBA00023136"/>
    </source>
</evidence>
<feature type="transmembrane region" description="Helical" evidence="9">
    <location>
        <begin position="200"/>
        <end position="219"/>
    </location>
</feature>
<dbReference type="VEuPathDB" id="MicrosporidiaDB:M896_040830"/>
<feature type="transmembrane region" description="Helical" evidence="9">
    <location>
        <begin position="255"/>
        <end position="275"/>
    </location>
</feature>
<reference evidence="11 12" key="1">
    <citation type="journal article" date="2014" name="MBio">
        <title>The Ordospora colligata genome; evolution of extreme reduction in microsporidia and host-to-parasite horizontal gene transfer.</title>
        <authorList>
            <person name="Pombert J.-F."/>
            <person name="Haag K.L."/>
            <person name="Beidas S."/>
            <person name="Ebert D."/>
            <person name="Keeling P.J."/>
        </authorList>
    </citation>
    <scope>NUCLEOTIDE SEQUENCE [LARGE SCALE GENOMIC DNA]</scope>
    <source>
        <strain evidence="11 12">OC4</strain>
    </source>
</reference>
<name>A0A0B2UKK5_9MICR</name>
<feature type="transmembrane region" description="Helical" evidence="9">
    <location>
        <begin position="59"/>
        <end position="77"/>
    </location>
</feature>
<feature type="domain" description="SLC41A/MgtE integral membrane" evidence="10">
    <location>
        <begin position="57"/>
        <end position="184"/>
    </location>
</feature>
<organism evidence="11 12">
    <name type="scientific">Ordospora colligata OC4</name>
    <dbReference type="NCBI Taxonomy" id="1354746"/>
    <lineage>
        <taxon>Eukaryota</taxon>
        <taxon>Fungi</taxon>
        <taxon>Fungi incertae sedis</taxon>
        <taxon>Microsporidia</taxon>
        <taxon>Ordosporidae</taxon>
        <taxon>Ordospora</taxon>
    </lineage>
</organism>
<dbReference type="GO" id="GO:0016020">
    <property type="term" value="C:membrane"/>
    <property type="evidence" value="ECO:0007669"/>
    <property type="project" value="UniProtKB-SubCell"/>
</dbReference>
<dbReference type="HOGENOM" id="CLU_059050_0_0_1"/>
<feature type="transmembrane region" description="Helical" evidence="9">
    <location>
        <begin position="97"/>
        <end position="120"/>
    </location>
</feature>
<protein>
    <recommendedName>
        <fullName evidence="10">SLC41A/MgtE integral membrane domain-containing protein</fullName>
    </recommendedName>
</protein>
<evidence type="ECO:0000256" key="4">
    <source>
        <dbReference type="ARBA" id="ARBA00022692"/>
    </source>
</evidence>
<dbReference type="PANTHER" id="PTHR16228:SF7">
    <property type="entry name" value="SLC41A_MGTE INTEGRAL MEMBRANE DOMAIN-CONTAINING PROTEIN"/>
    <property type="match status" value="1"/>
</dbReference>
<keyword evidence="7" id="KW-0406">Ion transport</keyword>
<evidence type="ECO:0000256" key="9">
    <source>
        <dbReference type="SAM" id="Phobius"/>
    </source>
</evidence>
<comment type="similarity">
    <text evidence="2">Belongs to the SLC41A transporter family.</text>
</comment>
<evidence type="ECO:0000256" key="1">
    <source>
        <dbReference type="ARBA" id="ARBA00004141"/>
    </source>
</evidence>
<comment type="caution">
    <text evidence="11">The sequence shown here is derived from an EMBL/GenBank/DDBJ whole genome shotgun (WGS) entry which is preliminary data.</text>
</comment>
<dbReference type="EMBL" id="JOKQ01000004">
    <property type="protein sequence ID" value="KHN69888.1"/>
    <property type="molecule type" value="Genomic_DNA"/>
</dbReference>
<keyword evidence="8 9" id="KW-0472">Membrane</keyword>
<accession>A0A0B2UKK5</accession>
<dbReference type="Gene3D" id="1.10.357.20">
    <property type="entry name" value="SLC41 divalent cation transporters, integral membrane domain"/>
    <property type="match status" value="2"/>
</dbReference>
<keyword evidence="5" id="KW-0460">Magnesium</keyword>
<dbReference type="OrthoDB" id="666972at2759"/>
<feature type="transmembrane region" description="Helical" evidence="9">
    <location>
        <begin position="358"/>
        <end position="386"/>
    </location>
</feature>
<sequence>MINNISDLGFYSVPLLTQSIPGLLISLGGLIMTGSALAQASQNTSLDGIPILLQTNCILAFKGNIELIFALYLSSLSQSSVFSYKKYFRYIFDNSNLVIAQSAVIGLVIGLLGIISNLLIGETDTGINVVVLTASLISCIISSILFIMLLVTSIEASKLFEINPDNIILPTISSLGDYINVRTLIYLATWLKTIPIPSCLAYLLVSSSIIPFCLCFALISKKRLPLQSIEVLLTTYAISTISGYVLESFRKVFPILTPSFPVFSGMSVSIAFIYLHKIFTSINNQTVHNSKESHATLVLISILMSAIYLAASSIMGLNYPYCFYILFTLFFIVQVTILLKAVTFLIEYLDKYEDDTGVLALPLITSISDVLATIFLLTISVILLILNTNNTIY</sequence>
<evidence type="ECO:0000256" key="2">
    <source>
        <dbReference type="ARBA" id="ARBA00009749"/>
    </source>
</evidence>
<dbReference type="Proteomes" id="UP000031056">
    <property type="component" value="Unassembled WGS sequence"/>
</dbReference>
<dbReference type="GeneID" id="26261522"/>
<evidence type="ECO:0000259" key="10">
    <source>
        <dbReference type="Pfam" id="PF01769"/>
    </source>
</evidence>
<dbReference type="InterPro" id="IPR006667">
    <property type="entry name" value="SLC41_membr_dom"/>
</dbReference>
<feature type="transmembrane region" description="Helical" evidence="9">
    <location>
        <begin position="296"/>
        <end position="317"/>
    </location>
</feature>
<proteinExistence type="inferred from homology"/>
<keyword evidence="4 9" id="KW-0812">Transmembrane</keyword>
<keyword evidence="3" id="KW-0813">Transport</keyword>
<evidence type="ECO:0000256" key="5">
    <source>
        <dbReference type="ARBA" id="ARBA00022842"/>
    </source>
</evidence>
<comment type="subcellular location">
    <subcellularLocation>
        <location evidence="1">Membrane</location>
        <topology evidence="1">Multi-pass membrane protein</topology>
    </subcellularLocation>
</comment>
<evidence type="ECO:0000313" key="11">
    <source>
        <dbReference type="EMBL" id="KHN69888.1"/>
    </source>
</evidence>
<dbReference type="PANTHER" id="PTHR16228">
    <property type="entry name" value="DIVALENT CATION TRANSPORTER SOLUTE CARRIER FAMILY 41"/>
    <property type="match status" value="1"/>
</dbReference>
<gene>
    <name evidence="11" type="ORF">M896_040830</name>
</gene>
<dbReference type="RefSeq" id="XP_014563930.1">
    <property type="nucleotide sequence ID" value="XM_014708444.1"/>
</dbReference>
<dbReference type="AlphaFoldDB" id="A0A0B2UKK5"/>
<keyword evidence="6 9" id="KW-1133">Transmembrane helix</keyword>
<evidence type="ECO:0000256" key="6">
    <source>
        <dbReference type="ARBA" id="ARBA00022989"/>
    </source>
</evidence>
<feature type="transmembrane region" description="Helical" evidence="9">
    <location>
        <begin position="20"/>
        <end position="38"/>
    </location>
</feature>
<dbReference type="InParanoid" id="A0A0B2UKK5"/>
<dbReference type="SUPFAM" id="SSF161093">
    <property type="entry name" value="MgtE membrane domain-like"/>
    <property type="match status" value="2"/>
</dbReference>
<dbReference type="GO" id="GO:0008324">
    <property type="term" value="F:monoatomic cation transmembrane transporter activity"/>
    <property type="evidence" value="ECO:0007669"/>
    <property type="project" value="InterPro"/>
</dbReference>
<keyword evidence="12" id="KW-1185">Reference proteome</keyword>
<dbReference type="InterPro" id="IPR036739">
    <property type="entry name" value="SLC41_membr_dom_sf"/>
</dbReference>
<dbReference type="Pfam" id="PF01769">
    <property type="entry name" value="MgtE"/>
    <property type="match status" value="1"/>
</dbReference>
<dbReference type="InterPro" id="IPR045349">
    <property type="entry name" value="SLC41A1-3"/>
</dbReference>
<evidence type="ECO:0000313" key="12">
    <source>
        <dbReference type="Proteomes" id="UP000031056"/>
    </source>
</evidence>
<evidence type="ECO:0000256" key="7">
    <source>
        <dbReference type="ARBA" id="ARBA00023065"/>
    </source>
</evidence>
<feature type="transmembrane region" description="Helical" evidence="9">
    <location>
        <begin position="127"/>
        <end position="151"/>
    </location>
</feature>
<evidence type="ECO:0000256" key="3">
    <source>
        <dbReference type="ARBA" id="ARBA00022448"/>
    </source>
</evidence>